<comment type="caution">
    <text evidence="1">The sequence shown here is derived from an EMBL/GenBank/DDBJ whole genome shotgun (WGS) entry which is preliminary data.</text>
</comment>
<reference evidence="1" key="1">
    <citation type="submission" date="2019-08" db="EMBL/GenBank/DDBJ databases">
        <authorList>
            <person name="Kucharzyk K."/>
            <person name="Murdoch R.W."/>
            <person name="Higgins S."/>
            <person name="Loffler F."/>
        </authorList>
    </citation>
    <scope>NUCLEOTIDE SEQUENCE</scope>
</reference>
<dbReference type="EMBL" id="VSSQ01008271">
    <property type="protein sequence ID" value="MPM38398.1"/>
    <property type="molecule type" value="Genomic_DNA"/>
</dbReference>
<proteinExistence type="predicted"/>
<sequence length="150" mass="16122">MDVRGRHEGTYERMGGPRRNGNLFPDVGQYLAGIEKCLLQRLIAGHRRDGLHLKLRGGHGQNDGNGIVVPGIAVDDDGFWHKGLLSQGLCLGSLNTLVVLQCFFCPLLFPPGIGGKAQNGCEIRNAGHKLIGDIEGLQCICNGHGDAKED</sequence>
<organism evidence="1">
    <name type="scientific">bioreactor metagenome</name>
    <dbReference type="NCBI Taxonomy" id="1076179"/>
    <lineage>
        <taxon>unclassified sequences</taxon>
        <taxon>metagenomes</taxon>
        <taxon>ecological metagenomes</taxon>
    </lineage>
</organism>
<protein>
    <submittedName>
        <fullName evidence="1">Uncharacterized protein</fullName>
    </submittedName>
</protein>
<evidence type="ECO:0000313" key="1">
    <source>
        <dbReference type="EMBL" id="MPM38398.1"/>
    </source>
</evidence>
<gene>
    <name evidence="1" type="ORF">SDC9_85027</name>
</gene>
<accession>A0A644ZDL3</accession>
<name>A0A644ZDL3_9ZZZZ</name>
<dbReference type="AlphaFoldDB" id="A0A644ZDL3"/>